<dbReference type="CDD" id="cd04301">
    <property type="entry name" value="NAT_SF"/>
    <property type="match status" value="1"/>
</dbReference>
<dbReference type="Pfam" id="PF00583">
    <property type="entry name" value="Acetyltransf_1"/>
    <property type="match status" value="1"/>
</dbReference>
<evidence type="ECO:0000313" key="4">
    <source>
        <dbReference type="EMBL" id="AYO55474.1"/>
    </source>
</evidence>
<dbReference type="SUPFAM" id="SSF55729">
    <property type="entry name" value="Acyl-CoA N-acyltransferases (Nat)"/>
    <property type="match status" value="1"/>
</dbReference>
<evidence type="ECO:0000256" key="1">
    <source>
        <dbReference type="ARBA" id="ARBA00022679"/>
    </source>
</evidence>
<dbReference type="Proteomes" id="UP000279962">
    <property type="component" value="Chromosome"/>
</dbReference>
<name>A0A3G2T590_9GAMM</name>
<proteinExistence type="predicted"/>
<dbReference type="Gene3D" id="3.40.630.30">
    <property type="match status" value="1"/>
</dbReference>
<dbReference type="InterPro" id="IPR016181">
    <property type="entry name" value="Acyl_CoA_acyltransferase"/>
</dbReference>
<dbReference type="EMBL" id="CP033133">
    <property type="protein sequence ID" value="AYO55474.1"/>
    <property type="molecule type" value="Genomic_DNA"/>
</dbReference>
<feature type="domain" description="N-acetyltransferase" evidence="3">
    <location>
        <begin position="3"/>
        <end position="152"/>
    </location>
</feature>
<dbReference type="AlphaFoldDB" id="A0A3G2T590"/>
<gene>
    <name evidence="4" type="ORF">CDG68_18240</name>
</gene>
<keyword evidence="2" id="KW-0012">Acyltransferase</keyword>
<protein>
    <submittedName>
        <fullName evidence="4">GNAT family N-acetyltransferase</fullName>
    </submittedName>
</protein>
<dbReference type="GO" id="GO:0016747">
    <property type="term" value="F:acyltransferase activity, transferring groups other than amino-acyl groups"/>
    <property type="evidence" value="ECO:0007669"/>
    <property type="project" value="InterPro"/>
</dbReference>
<dbReference type="PANTHER" id="PTHR43800">
    <property type="entry name" value="PEPTIDYL-LYSINE N-ACETYLTRANSFERASE YJAB"/>
    <property type="match status" value="1"/>
</dbReference>
<evidence type="ECO:0000313" key="5">
    <source>
        <dbReference type="Proteomes" id="UP000279962"/>
    </source>
</evidence>
<keyword evidence="1 4" id="KW-0808">Transferase</keyword>
<dbReference type="PROSITE" id="PS51186">
    <property type="entry name" value="GNAT"/>
    <property type="match status" value="1"/>
</dbReference>
<evidence type="ECO:0000256" key="2">
    <source>
        <dbReference type="ARBA" id="ARBA00023315"/>
    </source>
</evidence>
<organism evidence="4 5">
    <name type="scientific">Acinetobacter wuhouensis</name>
    <dbReference type="NCBI Taxonomy" id="1879050"/>
    <lineage>
        <taxon>Bacteria</taxon>
        <taxon>Pseudomonadati</taxon>
        <taxon>Pseudomonadota</taxon>
        <taxon>Gammaproteobacteria</taxon>
        <taxon>Moraxellales</taxon>
        <taxon>Moraxellaceae</taxon>
        <taxon>Acinetobacter</taxon>
    </lineage>
</organism>
<reference evidence="4 5" key="1">
    <citation type="submission" date="2018-10" db="EMBL/GenBank/DDBJ databases">
        <title>The complete genome of Acinetobacter wuhouensis strain WCHAW010062.</title>
        <authorList>
            <person name="Hu Y."/>
            <person name="Long H."/>
            <person name="Feng Y."/>
            <person name="Zong Z."/>
        </authorList>
    </citation>
    <scope>NUCLEOTIDE SEQUENCE [LARGE SCALE GENOMIC DNA]</scope>
    <source>
        <strain evidence="4 5">WCHAW010062</strain>
    </source>
</reference>
<sequence>MPYRIRRTELSDVEQLIDVEKSATQAFSSIPDLKWLIDAPVLSAETHYELITHVYAFSVVNEQDQVVGFLYAEKQDQDFYIIEFDVRSDLQRQGIGRKLIEHAITVAITENFKTVTLTTFINVIWNRPFYEKLGFIILESFEQPDYLKQTLENEVKFGFNAETRCAMQLKL</sequence>
<dbReference type="PANTHER" id="PTHR43800:SF1">
    <property type="entry name" value="PEPTIDYL-LYSINE N-ACETYLTRANSFERASE YJAB"/>
    <property type="match status" value="1"/>
</dbReference>
<dbReference type="InterPro" id="IPR000182">
    <property type="entry name" value="GNAT_dom"/>
</dbReference>
<dbReference type="RefSeq" id="WP_087553752.1">
    <property type="nucleotide sequence ID" value="NZ_CP033133.1"/>
</dbReference>
<accession>A0A3G2T590</accession>
<evidence type="ECO:0000259" key="3">
    <source>
        <dbReference type="PROSITE" id="PS51186"/>
    </source>
</evidence>